<proteinExistence type="predicted"/>
<dbReference type="Proteomes" id="UP000887575">
    <property type="component" value="Unassembled WGS sequence"/>
</dbReference>
<feature type="transmembrane region" description="Helical" evidence="1">
    <location>
        <begin position="226"/>
        <end position="249"/>
    </location>
</feature>
<dbReference type="AlphaFoldDB" id="A0AAF3EHS9"/>
<keyword evidence="1" id="KW-0472">Membrane</keyword>
<protein>
    <submittedName>
        <fullName evidence="3">Uncharacterized protein</fullName>
    </submittedName>
</protein>
<feature type="transmembrane region" description="Helical" evidence="1">
    <location>
        <begin position="183"/>
        <end position="206"/>
    </location>
</feature>
<keyword evidence="1" id="KW-1133">Transmembrane helix</keyword>
<feature type="transmembrane region" description="Helical" evidence="1">
    <location>
        <begin position="302"/>
        <end position="323"/>
    </location>
</feature>
<dbReference type="PANTHER" id="PTHR34492:SF2">
    <property type="entry name" value="G PROTEIN-COUPLED RECEPTOR"/>
    <property type="match status" value="1"/>
</dbReference>
<sequence length="449" mass="52132">MDSKVRRLSYNQANCSPEFYSRDFVKTNTKNGSMKINDEKNGKLFAADGCYLLDRDDEDVGEKQFHEFQQVLKWMGFLVDVKSCNELPFLQRLWLCFFLLISIYSVIFDLFFLFSDFHANLAPSTMVVSAITFQSSLSLIFLLRWQKNLKFQHFFHMYKHSKIRGVDELNESQKRIHSGNRKLFWGLQIYSLITMLVFYLAIWSGLLAKLVHPSFFRLFYYPQFIHVRPLLFVLYLSLVVYNLATYLCLTNALHCELKKYNYKIDQLNNSPSESIRANLEALIHEHTQITKCIQTMDELYKVFAFSVTACVIPLTIFVLTLVLTRSNLMELLISLPTVGFCMFELYAIMYSSRISDELNKSKTLLCMNHSVWLPYEESLNKIALTLAIHLDQPDLGITLWGFTRVTKPLILTMVSGMMTCLAFLLDLKPSDEHSTSCDCALKKTNDINI</sequence>
<keyword evidence="1" id="KW-0812">Transmembrane</keyword>
<feature type="transmembrane region" description="Helical" evidence="1">
    <location>
        <begin position="93"/>
        <end position="114"/>
    </location>
</feature>
<evidence type="ECO:0000256" key="1">
    <source>
        <dbReference type="SAM" id="Phobius"/>
    </source>
</evidence>
<organism evidence="2 3">
    <name type="scientific">Mesorhabditis belari</name>
    <dbReference type="NCBI Taxonomy" id="2138241"/>
    <lineage>
        <taxon>Eukaryota</taxon>
        <taxon>Metazoa</taxon>
        <taxon>Ecdysozoa</taxon>
        <taxon>Nematoda</taxon>
        <taxon>Chromadorea</taxon>
        <taxon>Rhabditida</taxon>
        <taxon>Rhabditina</taxon>
        <taxon>Rhabditomorpha</taxon>
        <taxon>Rhabditoidea</taxon>
        <taxon>Rhabditidae</taxon>
        <taxon>Mesorhabditinae</taxon>
        <taxon>Mesorhabditis</taxon>
    </lineage>
</organism>
<evidence type="ECO:0000313" key="2">
    <source>
        <dbReference type="Proteomes" id="UP000887575"/>
    </source>
</evidence>
<dbReference type="WBParaSite" id="MBELARI_LOCUS13549">
    <property type="protein sequence ID" value="MBELARI_LOCUS13549"/>
    <property type="gene ID" value="MBELARI_LOCUS13549"/>
</dbReference>
<dbReference type="PANTHER" id="PTHR34492">
    <property type="entry name" value="GUSTATORY RECEPTOR FAMILY"/>
    <property type="match status" value="1"/>
</dbReference>
<accession>A0AAF3EHS9</accession>
<name>A0AAF3EHS9_9BILA</name>
<evidence type="ECO:0000313" key="3">
    <source>
        <dbReference type="WBParaSite" id="MBELARI_LOCUS13549"/>
    </source>
</evidence>
<reference evidence="3" key="1">
    <citation type="submission" date="2024-02" db="UniProtKB">
        <authorList>
            <consortium name="WormBaseParasite"/>
        </authorList>
    </citation>
    <scope>IDENTIFICATION</scope>
</reference>
<feature type="transmembrane region" description="Helical" evidence="1">
    <location>
        <begin position="329"/>
        <end position="350"/>
    </location>
</feature>
<keyword evidence="2" id="KW-1185">Reference proteome</keyword>
<feature type="transmembrane region" description="Helical" evidence="1">
    <location>
        <begin position="126"/>
        <end position="145"/>
    </location>
</feature>